<evidence type="ECO:0000256" key="3">
    <source>
        <dbReference type="ARBA" id="ARBA00022692"/>
    </source>
</evidence>
<dbReference type="CDD" id="cd15904">
    <property type="entry name" value="TSPO_MBR"/>
    <property type="match status" value="1"/>
</dbReference>
<comment type="caution">
    <text evidence="7">The sequence shown here is derived from an EMBL/GenBank/DDBJ whole genome shotgun (WGS) entry which is preliminary data.</text>
</comment>
<keyword evidence="5 6" id="KW-0472">Membrane</keyword>
<dbReference type="InterPro" id="IPR038330">
    <property type="entry name" value="TspO/MBR-related_sf"/>
</dbReference>
<dbReference type="GeneID" id="79268638"/>
<protein>
    <submittedName>
        <fullName evidence="7">TspO/MBR family protein</fullName>
    </submittedName>
</protein>
<dbReference type="PANTHER" id="PTHR10057">
    <property type="entry name" value="PERIPHERAL-TYPE BENZODIAZEPINE RECEPTOR"/>
    <property type="match status" value="1"/>
</dbReference>
<feature type="transmembrane region" description="Helical" evidence="6">
    <location>
        <begin position="64"/>
        <end position="86"/>
    </location>
</feature>
<name>A0ABD5WZS6_9EURY</name>
<dbReference type="Pfam" id="PF03073">
    <property type="entry name" value="TspO_MBR"/>
    <property type="match status" value="1"/>
</dbReference>
<dbReference type="PANTHER" id="PTHR10057:SF0">
    <property type="entry name" value="TRANSLOCATOR PROTEIN"/>
    <property type="match status" value="1"/>
</dbReference>
<feature type="transmembrane region" description="Helical" evidence="6">
    <location>
        <begin position="21"/>
        <end position="44"/>
    </location>
</feature>
<evidence type="ECO:0000313" key="8">
    <source>
        <dbReference type="Proteomes" id="UP001596388"/>
    </source>
</evidence>
<proteinExistence type="inferred from homology"/>
<evidence type="ECO:0000313" key="7">
    <source>
        <dbReference type="EMBL" id="MFC7097453.1"/>
    </source>
</evidence>
<comment type="similarity">
    <text evidence="2">Belongs to the TspO/BZRP family.</text>
</comment>
<dbReference type="EMBL" id="JBHTAG010000003">
    <property type="protein sequence ID" value="MFC7097453.1"/>
    <property type="molecule type" value="Genomic_DNA"/>
</dbReference>
<evidence type="ECO:0000256" key="4">
    <source>
        <dbReference type="ARBA" id="ARBA00022989"/>
    </source>
</evidence>
<dbReference type="Gene3D" id="1.20.1260.100">
    <property type="entry name" value="TspO/MBR protein"/>
    <property type="match status" value="1"/>
</dbReference>
<dbReference type="Proteomes" id="UP001596388">
    <property type="component" value="Unassembled WGS sequence"/>
</dbReference>
<dbReference type="FunFam" id="1.20.1260.100:FF:000001">
    <property type="entry name" value="translocator protein 2"/>
    <property type="match status" value="1"/>
</dbReference>
<feature type="transmembrane region" description="Helical" evidence="6">
    <location>
        <begin position="98"/>
        <end position="117"/>
    </location>
</feature>
<dbReference type="AlphaFoldDB" id="A0ABD5WZS6"/>
<comment type="subcellular location">
    <subcellularLocation>
        <location evidence="1">Membrane</location>
        <topology evidence="1">Multi-pass membrane protein</topology>
    </subcellularLocation>
</comment>
<dbReference type="GO" id="GO:0033013">
    <property type="term" value="P:tetrapyrrole metabolic process"/>
    <property type="evidence" value="ECO:0007669"/>
    <property type="project" value="UniProtKB-ARBA"/>
</dbReference>
<feature type="transmembrane region" description="Helical" evidence="6">
    <location>
        <begin position="123"/>
        <end position="143"/>
    </location>
</feature>
<evidence type="ECO:0000256" key="2">
    <source>
        <dbReference type="ARBA" id="ARBA00007524"/>
    </source>
</evidence>
<feature type="transmembrane region" description="Helical" evidence="6">
    <location>
        <begin position="150"/>
        <end position="171"/>
    </location>
</feature>
<gene>
    <name evidence="7" type="ORF">ACFQKD_09055</name>
</gene>
<evidence type="ECO:0000256" key="6">
    <source>
        <dbReference type="SAM" id="Phobius"/>
    </source>
</evidence>
<accession>A0ABD5WZS6</accession>
<sequence>MTDSASSTDRAGPLSGLDDRLDGLFGLVALVLLVNVVGGVPAVLGGPDSAWFDALVKPAIYPPSWVFGVVWTTLFTLTGAAVWLLVRADASPERRVALGAFVLQFVFNVAWTPTFFALEQIGLALGIIVVLAVLLAGTVAAFARVDRRAAVLLVPYLAWVCFAAVLNYRFLVLN</sequence>
<keyword evidence="8" id="KW-1185">Reference proteome</keyword>
<dbReference type="GO" id="GO:0016020">
    <property type="term" value="C:membrane"/>
    <property type="evidence" value="ECO:0007669"/>
    <property type="project" value="UniProtKB-SubCell"/>
</dbReference>
<dbReference type="InterPro" id="IPR004307">
    <property type="entry name" value="TspO_MBR"/>
</dbReference>
<reference evidence="7 8" key="1">
    <citation type="journal article" date="2019" name="Int. J. Syst. Evol. Microbiol.">
        <title>The Global Catalogue of Microorganisms (GCM) 10K type strain sequencing project: providing services to taxonomists for standard genome sequencing and annotation.</title>
        <authorList>
            <consortium name="The Broad Institute Genomics Platform"/>
            <consortium name="The Broad Institute Genome Sequencing Center for Infectious Disease"/>
            <person name="Wu L."/>
            <person name="Ma J."/>
        </authorList>
    </citation>
    <scope>NUCLEOTIDE SEQUENCE [LARGE SCALE GENOMIC DNA]</scope>
    <source>
        <strain evidence="7 8">DT55</strain>
    </source>
</reference>
<evidence type="ECO:0000256" key="5">
    <source>
        <dbReference type="ARBA" id="ARBA00023136"/>
    </source>
</evidence>
<keyword evidence="3 6" id="KW-0812">Transmembrane</keyword>
<keyword evidence="4 6" id="KW-1133">Transmembrane helix</keyword>
<dbReference type="PIRSF" id="PIRSF005859">
    <property type="entry name" value="PBR"/>
    <property type="match status" value="1"/>
</dbReference>
<evidence type="ECO:0000256" key="1">
    <source>
        <dbReference type="ARBA" id="ARBA00004141"/>
    </source>
</evidence>
<organism evidence="7 8">
    <name type="scientific">Halobaculum marinum</name>
    <dbReference type="NCBI Taxonomy" id="3031996"/>
    <lineage>
        <taxon>Archaea</taxon>
        <taxon>Methanobacteriati</taxon>
        <taxon>Methanobacteriota</taxon>
        <taxon>Stenosarchaea group</taxon>
        <taxon>Halobacteria</taxon>
        <taxon>Halobacteriales</taxon>
        <taxon>Haloferacaceae</taxon>
        <taxon>Halobaculum</taxon>
    </lineage>
</organism>
<dbReference type="RefSeq" id="WP_276238069.1">
    <property type="nucleotide sequence ID" value="NZ_CP119989.1"/>
</dbReference>